<accession>A0ABU1EGN1</accession>
<dbReference type="InterPro" id="IPR032675">
    <property type="entry name" value="LRR_dom_sf"/>
</dbReference>
<dbReference type="Gene3D" id="3.80.10.10">
    <property type="entry name" value="Ribonuclease Inhibitor"/>
    <property type="match status" value="1"/>
</dbReference>
<reference evidence="2 3" key="1">
    <citation type="submission" date="2023-09" db="EMBL/GenBank/DDBJ databases">
        <authorList>
            <person name="Zhai L."/>
        </authorList>
    </citation>
    <scope>NUCLEOTIDE SEQUENCE [LARGE SCALE GENOMIC DNA]</scope>
    <source>
        <strain evidence="2 3">5 N-1</strain>
    </source>
</reference>
<dbReference type="RefSeq" id="WP_252226176.1">
    <property type="nucleotide sequence ID" value="NZ_JAVJAN010000020.1"/>
</dbReference>
<protein>
    <submittedName>
        <fullName evidence="2">Uncharacterized protein</fullName>
    </submittedName>
</protein>
<dbReference type="Gene3D" id="2.10.270.10">
    <property type="entry name" value="Cholin Binding"/>
    <property type="match status" value="1"/>
</dbReference>
<feature type="signal peptide" evidence="1">
    <location>
        <begin position="1"/>
        <end position="29"/>
    </location>
</feature>
<dbReference type="EMBL" id="JAVJAN010000020">
    <property type="protein sequence ID" value="MDR5587541.1"/>
    <property type="molecule type" value="Genomic_DNA"/>
</dbReference>
<evidence type="ECO:0000313" key="2">
    <source>
        <dbReference type="EMBL" id="MDR5587541.1"/>
    </source>
</evidence>
<evidence type="ECO:0000313" key="3">
    <source>
        <dbReference type="Proteomes" id="UP001256646"/>
    </source>
</evidence>
<keyword evidence="3" id="KW-1185">Reference proteome</keyword>
<sequence length="232" mass="26770">MKRLMLRKVIISLLLVVSVLALNPISADAAWKQDSKGWKYGIGVYEESGWQLIDCDWYYFYTGYDKYSNESMRGYMAHDTIIDGYRMGHDGKWVDNPIFGVKDLNFREILKAKVGREYGDFLKEEFKGVTNLTFVNANVSTLKGIENLKDLNVIVIRDDELYDIEDISKLTNLRVCSIQSAKLTDMNKLIDILKKLPNLKTVSLKGNNFTAKEKQSLVKVLPKNCYNINFYY</sequence>
<evidence type="ECO:0000256" key="1">
    <source>
        <dbReference type="SAM" id="SignalP"/>
    </source>
</evidence>
<dbReference type="Proteomes" id="UP001256646">
    <property type="component" value="Unassembled WGS sequence"/>
</dbReference>
<dbReference type="SUPFAM" id="SSF52075">
    <property type="entry name" value="Outer arm dynein light chain 1"/>
    <property type="match status" value="1"/>
</dbReference>
<feature type="chain" id="PRO_5046195491" evidence="1">
    <location>
        <begin position="30"/>
        <end position="232"/>
    </location>
</feature>
<organism evidence="2 3">
    <name type="scientific">Clostridium aquiflavi</name>
    <dbReference type="NCBI Taxonomy" id="3073603"/>
    <lineage>
        <taxon>Bacteria</taxon>
        <taxon>Bacillati</taxon>
        <taxon>Bacillota</taxon>
        <taxon>Clostridia</taxon>
        <taxon>Eubacteriales</taxon>
        <taxon>Clostridiaceae</taxon>
        <taxon>Clostridium</taxon>
    </lineage>
</organism>
<keyword evidence="1" id="KW-0732">Signal</keyword>
<gene>
    <name evidence="2" type="ORF">RGC78_08670</name>
</gene>
<dbReference type="SUPFAM" id="SSF69360">
    <property type="entry name" value="Cell wall binding repeat"/>
    <property type="match status" value="1"/>
</dbReference>
<proteinExistence type="predicted"/>
<name>A0ABU1EGN1_9CLOT</name>
<comment type="caution">
    <text evidence="2">The sequence shown here is derived from an EMBL/GenBank/DDBJ whole genome shotgun (WGS) entry which is preliminary data.</text>
</comment>